<name>A0A2Z4FLH2_9DELT</name>
<comment type="function">
    <text evidence="17 19">Large subunit of the glutamine-dependent carbamoyl phosphate synthetase (CPSase). CPSase catalyzes the formation of carbamoyl phosphate from the ammonia moiety of glutamine, carbonate, and phosphate donated by ATP, constituting the first step of 2 biosynthetic pathways, one leading to arginine and/or urea and the other to pyrimidine nucleotides. The large subunit (synthetase) binds the substrates ammonia (free or transferred from glutamine from the small subunit), hydrogencarbonate and ATP and carries out an ATP-coupled ligase reaction, activating hydrogencarbonate by forming carboxy phosphate which reacts with ammonia to form carbamoyl phosphate.</text>
</comment>
<feature type="binding site" evidence="19">
    <location>
        <position position="862"/>
    </location>
    <ligand>
        <name>Mn(2+)</name>
        <dbReference type="ChEBI" id="CHEBI:29035"/>
        <label>3</label>
    </ligand>
</feature>
<proteinExistence type="inferred from homology"/>
<dbReference type="GO" id="GO:0046872">
    <property type="term" value="F:metal ion binding"/>
    <property type="evidence" value="ECO:0007669"/>
    <property type="project" value="UniProtKB-KW"/>
</dbReference>
<dbReference type="InterPro" id="IPR011607">
    <property type="entry name" value="MGS-like_dom"/>
</dbReference>
<dbReference type="PRINTS" id="PR00098">
    <property type="entry name" value="CPSASE"/>
</dbReference>
<dbReference type="SUPFAM" id="SSF52335">
    <property type="entry name" value="Methylglyoxal synthase-like"/>
    <property type="match status" value="1"/>
</dbReference>
<comment type="caution">
    <text evidence="19">Lacks conserved residue(s) required for the propagation of feature annotation.</text>
</comment>
<keyword evidence="6 19" id="KW-0436">Ligase</keyword>
<feature type="binding site" evidence="19">
    <location>
        <position position="849"/>
    </location>
    <ligand>
        <name>ATP</name>
        <dbReference type="ChEBI" id="CHEBI:30616"/>
        <label>2</label>
    </ligand>
</feature>
<feature type="binding site" evidence="19">
    <location>
        <position position="862"/>
    </location>
    <ligand>
        <name>Mn(2+)</name>
        <dbReference type="ChEBI" id="CHEBI:29035"/>
        <label>4</label>
    </ligand>
</feature>
<accession>A0A2Z4FLH2</accession>
<dbReference type="InterPro" id="IPR058047">
    <property type="entry name" value="CPSase_preATP-grasp"/>
</dbReference>
<keyword evidence="7 19" id="KW-0028">Amino-acid biosynthesis</keyword>
<dbReference type="Proteomes" id="UP000249799">
    <property type="component" value="Chromosome"/>
</dbReference>
<feature type="binding site" evidence="19">
    <location>
        <position position="176"/>
    </location>
    <ligand>
        <name>ATP</name>
        <dbReference type="ChEBI" id="CHEBI:30616"/>
        <label>1</label>
    </ligand>
</feature>
<dbReference type="InterPro" id="IPR006275">
    <property type="entry name" value="CPSase_lsu"/>
</dbReference>
<feature type="binding site" evidence="19">
    <location>
        <position position="299"/>
    </location>
    <ligand>
        <name>ATP</name>
        <dbReference type="ChEBI" id="CHEBI:30616"/>
        <label>1</label>
    </ligand>
</feature>
<keyword evidence="8" id="KW-0479">Metal-binding</keyword>
<dbReference type="PROSITE" id="PS00866">
    <property type="entry name" value="CPSASE_1"/>
    <property type="match status" value="1"/>
</dbReference>
<evidence type="ECO:0000256" key="17">
    <source>
        <dbReference type="ARBA" id="ARBA00057223"/>
    </source>
</evidence>
<feature type="binding site" evidence="19">
    <location>
        <position position="774"/>
    </location>
    <ligand>
        <name>ATP</name>
        <dbReference type="ChEBI" id="CHEBI:30616"/>
        <label>2</label>
    </ligand>
</feature>
<feature type="binding site" evidence="19">
    <location>
        <position position="241"/>
    </location>
    <ligand>
        <name>ATP</name>
        <dbReference type="ChEBI" id="CHEBI:30616"/>
        <label>1</label>
    </ligand>
</feature>
<comment type="catalytic activity">
    <reaction evidence="16 19">
        <text>hydrogencarbonate + L-glutamine + 2 ATP + H2O = carbamoyl phosphate + L-glutamate + 2 ADP + phosphate + 2 H(+)</text>
        <dbReference type="Rhea" id="RHEA:18633"/>
        <dbReference type="ChEBI" id="CHEBI:15377"/>
        <dbReference type="ChEBI" id="CHEBI:15378"/>
        <dbReference type="ChEBI" id="CHEBI:17544"/>
        <dbReference type="ChEBI" id="CHEBI:29985"/>
        <dbReference type="ChEBI" id="CHEBI:30616"/>
        <dbReference type="ChEBI" id="CHEBI:43474"/>
        <dbReference type="ChEBI" id="CHEBI:58228"/>
        <dbReference type="ChEBI" id="CHEBI:58359"/>
        <dbReference type="ChEBI" id="CHEBI:456216"/>
        <dbReference type="EC" id="6.3.5.5"/>
    </reaction>
</comment>
<dbReference type="InterPro" id="IPR036914">
    <property type="entry name" value="MGS-like_dom_sf"/>
</dbReference>
<feature type="binding site" evidence="19">
    <location>
        <position position="301"/>
    </location>
    <ligand>
        <name>Mn(2+)</name>
        <dbReference type="ChEBI" id="CHEBI:29035"/>
        <label>2</label>
    </ligand>
</feature>
<feature type="binding site" evidence="19">
    <location>
        <position position="301"/>
    </location>
    <ligand>
        <name>Mg(2+)</name>
        <dbReference type="ChEBI" id="CHEBI:18420"/>
        <label>2</label>
    </ligand>
</feature>
<dbReference type="PROSITE" id="PS51257">
    <property type="entry name" value="PROKAR_LIPOPROTEIN"/>
    <property type="match status" value="1"/>
</dbReference>
<dbReference type="FunFam" id="3.40.50.20:FF:000002">
    <property type="entry name" value="Carbamoyl-phosphate synthase large chain"/>
    <property type="match status" value="1"/>
</dbReference>
<feature type="binding site" evidence="19">
    <location>
        <position position="849"/>
    </location>
    <ligand>
        <name>Mg(2+)</name>
        <dbReference type="ChEBI" id="CHEBI:18420"/>
        <label>3</label>
    </ligand>
</feature>
<feature type="binding site" evidence="19">
    <location>
        <position position="864"/>
    </location>
    <ligand>
        <name>Mg(2+)</name>
        <dbReference type="ChEBI" id="CHEBI:18420"/>
        <label>4</label>
    </ligand>
</feature>
<dbReference type="GO" id="GO:0005524">
    <property type="term" value="F:ATP binding"/>
    <property type="evidence" value="ECO:0007669"/>
    <property type="project" value="UniProtKB-UniRule"/>
</dbReference>
<feature type="binding site" evidence="19">
    <location>
        <position position="285"/>
    </location>
    <ligand>
        <name>ATP</name>
        <dbReference type="ChEBI" id="CHEBI:30616"/>
        <label>1</label>
    </ligand>
</feature>
<feature type="binding site" evidence="19">
    <location>
        <position position="862"/>
    </location>
    <ligand>
        <name>Mg(2+)</name>
        <dbReference type="ChEBI" id="CHEBI:18420"/>
        <label>4</label>
    </ligand>
</feature>
<dbReference type="SUPFAM" id="SSF48108">
    <property type="entry name" value="Carbamoyl phosphate synthetase, large subunit connection domain"/>
    <property type="match status" value="1"/>
</dbReference>
<dbReference type="GO" id="GO:0005737">
    <property type="term" value="C:cytoplasm"/>
    <property type="evidence" value="ECO:0007669"/>
    <property type="project" value="TreeGrafter"/>
</dbReference>
<feature type="binding site" evidence="19">
    <location>
        <position position="849"/>
    </location>
    <ligand>
        <name>Mn(2+)</name>
        <dbReference type="ChEBI" id="CHEBI:29035"/>
        <label>3</label>
    </ligand>
</feature>
<dbReference type="PROSITE" id="PS50975">
    <property type="entry name" value="ATP_GRASP"/>
    <property type="match status" value="2"/>
</dbReference>
<dbReference type="GO" id="GO:0004088">
    <property type="term" value="F:carbamoyl-phosphate synthase (glutamine-hydrolyzing) activity"/>
    <property type="evidence" value="ECO:0007669"/>
    <property type="project" value="UniProtKB-UniRule"/>
</dbReference>
<dbReference type="InterPro" id="IPR005483">
    <property type="entry name" value="CPSase_dom"/>
</dbReference>
<feature type="binding site" evidence="19">
    <location>
        <position position="169"/>
    </location>
    <ligand>
        <name>ATP</name>
        <dbReference type="ChEBI" id="CHEBI:30616"/>
        <label>1</label>
    </ligand>
</feature>
<dbReference type="UniPathway" id="UPA00068">
    <property type="reaction ID" value="UER00171"/>
</dbReference>
<feature type="binding site" evidence="19">
    <location>
        <position position="809"/>
    </location>
    <ligand>
        <name>ATP</name>
        <dbReference type="ChEBI" id="CHEBI:30616"/>
        <label>2</label>
    </ligand>
</feature>
<feature type="binding site" evidence="19">
    <location>
        <position position="210"/>
    </location>
    <ligand>
        <name>ATP</name>
        <dbReference type="ChEBI" id="CHEBI:30616"/>
        <label>1</label>
    </ligand>
</feature>
<feature type="binding site" evidence="19">
    <location>
        <position position="208"/>
    </location>
    <ligand>
        <name>ATP</name>
        <dbReference type="ChEBI" id="CHEBI:30616"/>
        <label>1</label>
    </ligand>
</feature>
<feature type="region of interest" description="Carboxyphosphate synthetic domain" evidence="19">
    <location>
        <begin position="1"/>
        <end position="401"/>
    </location>
</feature>
<dbReference type="Pfam" id="PF25596">
    <property type="entry name" value="CPSase_L_D1"/>
    <property type="match status" value="2"/>
</dbReference>
<feature type="binding site" evidence="19">
    <location>
        <position position="285"/>
    </location>
    <ligand>
        <name>Mn(2+)</name>
        <dbReference type="ChEBI" id="CHEBI:29035"/>
        <label>1</label>
    </ligand>
</feature>
<evidence type="ECO:0000256" key="10">
    <source>
        <dbReference type="ARBA" id="ARBA00022741"/>
    </source>
</evidence>
<dbReference type="GO" id="GO:0004087">
    <property type="term" value="F:carbamoyl-phosphate synthase (ammonia) activity"/>
    <property type="evidence" value="ECO:0007669"/>
    <property type="project" value="UniProtKB-EC"/>
</dbReference>
<dbReference type="CDD" id="cd01424">
    <property type="entry name" value="MGS_CPS_II"/>
    <property type="match status" value="1"/>
</dbReference>
<evidence type="ECO:0000256" key="11">
    <source>
        <dbReference type="ARBA" id="ARBA00022840"/>
    </source>
</evidence>
<dbReference type="FunFam" id="3.30.470.20:FF:000026">
    <property type="entry name" value="Carbamoyl-phosphate synthase large chain"/>
    <property type="match status" value="1"/>
</dbReference>
<keyword evidence="11 19" id="KW-0067">ATP-binding</keyword>
<evidence type="ECO:0000256" key="16">
    <source>
        <dbReference type="ARBA" id="ARBA00048816"/>
    </source>
</evidence>
<comment type="domain">
    <text evidence="19">The large subunit is composed of 2 ATP-grasp domains that are involved in binding the 2 ATP molecules needed for carbamoyl phosphate synthesis. The N-terminal ATP-grasp domain (referred to as the carboxyphosphate synthetic component) catalyzes the ATP-dependent phosphorylation of hydrogencarbonate to carboxyphosphate and the subsequent nucleophilic attack by ammonia to form a carbamate intermediate. The C-terminal ATP-grasp domain (referred to as the carbamoyl phosphate synthetic component) then catalyzes the phosphorylation of carbamate with the second ATP to form the end product carbamoyl phosphate. The reactive and unstable enzyme intermediates are sequentially channeled from one active site to the next through the interior of the protein over a distance of at least 96 A.</text>
</comment>
<dbReference type="GO" id="GO:0006526">
    <property type="term" value="P:L-arginine biosynthetic process"/>
    <property type="evidence" value="ECO:0007669"/>
    <property type="project" value="UniProtKB-UniRule"/>
</dbReference>
<feature type="binding site" evidence="19">
    <location>
        <position position="776"/>
    </location>
    <ligand>
        <name>ATP</name>
        <dbReference type="ChEBI" id="CHEBI:30616"/>
        <label>2</label>
    </ligand>
</feature>
<dbReference type="OrthoDB" id="9804197at2"/>
<feature type="binding site" evidence="19">
    <location>
        <position position="781"/>
    </location>
    <ligand>
        <name>ATP</name>
        <dbReference type="ChEBI" id="CHEBI:30616"/>
        <label>2</label>
    </ligand>
</feature>
<dbReference type="Pfam" id="PF02786">
    <property type="entry name" value="CPSase_L_D2"/>
    <property type="match status" value="2"/>
</dbReference>
<feature type="binding site" evidence="19">
    <location>
        <position position="215"/>
    </location>
    <ligand>
        <name>ATP</name>
        <dbReference type="ChEBI" id="CHEBI:30616"/>
        <label>1</label>
    </ligand>
</feature>
<dbReference type="HAMAP" id="MF_01210_B">
    <property type="entry name" value="CPSase_L_chain_B"/>
    <property type="match status" value="1"/>
</dbReference>
<dbReference type="PROSITE" id="PS51855">
    <property type="entry name" value="MGS"/>
    <property type="match status" value="1"/>
</dbReference>
<feature type="binding site" evidence="19">
    <location>
        <position position="862"/>
    </location>
    <ligand>
        <name>Mg(2+)</name>
        <dbReference type="ChEBI" id="CHEBI:18420"/>
        <label>3</label>
    </ligand>
</feature>
<protein>
    <recommendedName>
        <fullName evidence="19">Carbamoyl phosphate synthase large chain</fullName>
        <ecNumber evidence="19">6.3.4.16</ecNumber>
        <ecNumber evidence="19">6.3.5.5</ecNumber>
    </recommendedName>
    <alternativeName>
        <fullName evidence="19">Carbamoyl phosphate synthetase ammonia chain</fullName>
    </alternativeName>
</protein>
<comment type="pathway">
    <text evidence="3 19">Amino-acid biosynthesis; L-arginine biosynthesis; carbamoyl phosphate from bicarbonate: step 1/1.</text>
</comment>
<keyword evidence="9 19" id="KW-0677">Repeat</keyword>
<evidence type="ECO:0000256" key="7">
    <source>
        <dbReference type="ARBA" id="ARBA00022605"/>
    </source>
</evidence>
<evidence type="ECO:0000256" key="4">
    <source>
        <dbReference type="ARBA" id="ARBA00009799"/>
    </source>
</evidence>
<evidence type="ECO:0000256" key="19">
    <source>
        <dbReference type="HAMAP-Rule" id="MF_01210"/>
    </source>
</evidence>
<dbReference type="PROSITE" id="PS00867">
    <property type="entry name" value="CPSASE_2"/>
    <property type="match status" value="2"/>
</dbReference>
<keyword evidence="5 19" id="KW-0055">Arginine biosynthesis</keyword>
<evidence type="ECO:0000256" key="3">
    <source>
        <dbReference type="ARBA" id="ARBA00005077"/>
    </source>
</evidence>
<evidence type="ECO:0000256" key="9">
    <source>
        <dbReference type="ARBA" id="ARBA00022737"/>
    </source>
</evidence>
<feature type="binding site" evidence="19">
    <location>
        <position position="862"/>
    </location>
    <ligand>
        <name>ATP</name>
        <dbReference type="ChEBI" id="CHEBI:30616"/>
        <label>2</label>
    </ligand>
</feature>
<dbReference type="EMBL" id="CP030032">
    <property type="protein sequence ID" value="AWV89772.1"/>
    <property type="molecule type" value="Genomic_DNA"/>
</dbReference>
<dbReference type="InterPro" id="IPR005480">
    <property type="entry name" value="CPSase_lsu_oligo"/>
</dbReference>
<dbReference type="NCBIfam" id="TIGR01369">
    <property type="entry name" value="CPSaseII_lrg"/>
    <property type="match status" value="1"/>
</dbReference>
<dbReference type="EC" id="6.3.4.16" evidence="19"/>
<feature type="binding site" evidence="19">
    <location>
        <position position="735"/>
    </location>
    <ligand>
        <name>ATP</name>
        <dbReference type="ChEBI" id="CHEBI:30616"/>
        <label>2</label>
    </ligand>
</feature>
<gene>
    <name evidence="19 20" type="primary">carB</name>
    <name evidence="20" type="ORF">DN745_10655</name>
</gene>
<comment type="cofactor">
    <cofactor evidence="1">
        <name>Mn(2+)</name>
        <dbReference type="ChEBI" id="CHEBI:29035"/>
    </cofactor>
</comment>
<dbReference type="Pfam" id="PF02142">
    <property type="entry name" value="MGS"/>
    <property type="match status" value="1"/>
</dbReference>
<dbReference type="SUPFAM" id="SSF52440">
    <property type="entry name" value="PreATP-grasp domain"/>
    <property type="match status" value="2"/>
</dbReference>
<dbReference type="GO" id="GO:0044205">
    <property type="term" value="P:'de novo' UMP biosynthetic process"/>
    <property type="evidence" value="ECO:0007669"/>
    <property type="project" value="UniProtKB-UniRule"/>
</dbReference>
<dbReference type="Gene3D" id="1.10.1030.10">
    <property type="entry name" value="Carbamoyl-phosphate synthetase, large subunit oligomerisation domain"/>
    <property type="match status" value="1"/>
</dbReference>
<dbReference type="EC" id="6.3.5.5" evidence="19"/>
<dbReference type="SUPFAM" id="SSF56059">
    <property type="entry name" value="Glutathione synthetase ATP-binding domain-like"/>
    <property type="match status" value="2"/>
</dbReference>
<dbReference type="InterPro" id="IPR016185">
    <property type="entry name" value="PreATP-grasp_dom_sf"/>
</dbReference>
<evidence type="ECO:0000313" key="21">
    <source>
        <dbReference type="Proteomes" id="UP000249799"/>
    </source>
</evidence>
<dbReference type="SMART" id="SM00851">
    <property type="entry name" value="MGS"/>
    <property type="match status" value="1"/>
</dbReference>
<dbReference type="InterPro" id="IPR036897">
    <property type="entry name" value="CarbamoylP_synth_lsu_oligo_sf"/>
</dbReference>
<feature type="binding site" evidence="19">
    <location>
        <position position="175"/>
    </location>
    <ligand>
        <name>ATP</name>
        <dbReference type="ChEBI" id="CHEBI:30616"/>
        <label>1</label>
    </ligand>
</feature>
<evidence type="ECO:0000256" key="1">
    <source>
        <dbReference type="ARBA" id="ARBA00001936"/>
    </source>
</evidence>
<keyword evidence="12" id="KW-0460">Magnesium</keyword>
<feature type="binding site" evidence="19">
    <location>
        <position position="806"/>
    </location>
    <ligand>
        <name>ATP</name>
        <dbReference type="ChEBI" id="CHEBI:30616"/>
        <label>2</label>
    </ligand>
</feature>
<sequence length="1099" mass="120549">MPRRDDIKSICILGSGPIVIGQACEFDYSGTQAIRVLKNEGYRVILVNSNPATIMTDPQFADATYIEPLTPDYVAQVLRKERPDALLPTMGGQTALNLALKLHADGVLDELGIELLAASPEVIDRAEDREQFHALMREIGVEQPKAGVARSLEEAWEIQQRVGFPAILRPSYTMGGSGGNIAYNREEFERYVKWSLQQSPNSEVLIDESLIGWKELEMELMRDKNDNIMVICGIENIDPLGVHTGDSSTVAPIQTMSERELEAMRNDSFAIIRAVGVECGGCNIQFAVDPKTGRRVVIEMNPRVSRSSALASKATGYPIAKVAALVAVGYTLDEITNDITGTTAAFEPVLDYVIVKIPSFAFDKFPEASDRLSTQMKAVGEVMSIGRTFPEAMQKAVRSLETKSDTLRPQPALRPLPPEGLDDEKLVDFFRPLLMNATPARIWHIFDALRAGMSVEAIQQLTHFDPWFLDQFGEIIACEAELRALGEANGVDAIDKALLFKAKRLGFSDRDVAFYLSYDGQSYNARDLDEDTIRARRQELALQPVFKQVDTCAGEFDTVTSYFYSTYERGENEALASERPSVLILGSGPIRIGQGIEFDYCAVHAALSLREAGYRTIMLNCNPETVSTDYDISDRLYFEPLTFENVMEIIARENPIGVILQFGGQTPLKLANKLDAAGVRILGTDHAAIHRTEDREEFNQIVTKLGLKQPEARLARSLDEAMQSAIELGYPLLVRPSYVLGGLGMQIVHEDAEMAEMFAHAQAQAPDSPVLIDRFLNQAVEVDVDCISDGKTATIAGILEHIEAAGVHSGDSACVTPPYHLSEAVLRVIREQTLALAKELEIVGLMNVQFAVLDQKDVYILEVNPRASRTVPFIAKAIGMPLPGLAARCMLGESLADLGYTEEVIPRAFFAKESVLPFAKFPEVDTVLGPEMRSTGEVMGIDADFNLAYLKAQIGGFNAPPTSGRVFISVRDADKWASVPMAKKLETLGFELVATRGTARYLSQNGLNVATINKVKEGQPHIADAVINGDIALVINTTTGAQAIEDSRAIRRATVNHGVPYCTQLAAGAATVDAMVEVARQQPSVKSLQEYHRELKAEK</sequence>
<dbReference type="FunFam" id="3.30.470.20:FF:000007">
    <property type="entry name" value="Carbamoyl-phosphate synthase large chain"/>
    <property type="match status" value="1"/>
</dbReference>
<evidence type="ECO:0000256" key="6">
    <source>
        <dbReference type="ARBA" id="ARBA00022598"/>
    </source>
</evidence>
<feature type="binding site" evidence="19">
    <location>
        <position position="285"/>
    </location>
    <ligand>
        <name>Mg(2+)</name>
        <dbReference type="ChEBI" id="CHEBI:18420"/>
        <label>1</label>
    </ligand>
</feature>
<feature type="binding site" evidence="19">
    <location>
        <position position="299"/>
    </location>
    <ligand>
        <name>Mn(2+)</name>
        <dbReference type="ChEBI" id="CHEBI:29035"/>
        <label>2</label>
    </ligand>
</feature>
<feature type="binding site" evidence="19">
    <location>
        <position position="299"/>
    </location>
    <ligand>
        <name>Mg(2+)</name>
        <dbReference type="ChEBI" id="CHEBI:18420"/>
        <label>1</label>
    </ligand>
</feature>
<dbReference type="InterPro" id="IPR011761">
    <property type="entry name" value="ATP-grasp"/>
</dbReference>
<evidence type="ECO:0000256" key="5">
    <source>
        <dbReference type="ARBA" id="ARBA00022571"/>
    </source>
</evidence>
<dbReference type="GO" id="GO:0006541">
    <property type="term" value="P:glutamine metabolic process"/>
    <property type="evidence" value="ECO:0007669"/>
    <property type="project" value="TreeGrafter"/>
</dbReference>
<evidence type="ECO:0000256" key="12">
    <source>
        <dbReference type="ARBA" id="ARBA00022842"/>
    </source>
</evidence>
<feature type="binding site" evidence="19">
    <location>
        <position position="299"/>
    </location>
    <ligand>
        <name>Mn(2+)</name>
        <dbReference type="ChEBI" id="CHEBI:29035"/>
        <label>1</label>
    </ligand>
</feature>
<feature type="binding site" evidence="19">
    <location>
        <position position="242"/>
    </location>
    <ligand>
        <name>ATP</name>
        <dbReference type="ChEBI" id="CHEBI:30616"/>
        <label>1</label>
    </ligand>
</feature>
<evidence type="ECO:0000256" key="13">
    <source>
        <dbReference type="ARBA" id="ARBA00022975"/>
    </source>
</evidence>
<dbReference type="SMART" id="SM01096">
    <property type="entry name" value="CPSase_L_D3"/>
    <property type="match status" value="1"/>
</dbReference>
<dbReference type="Gene3D" id="3.40.50.20">
    <property type="match status" value="2"/>
</dbReference>
<evidence type="ECO:0000256" key="2">
    <source>
        <dbReference type="ARBA" id="ARBA00004812"/>
    </source>
</evidence>
<feature type="region of interest" description="Allosteric domain" evidence="19">
    <location>
        <begin position="958"/>
        <end position="1099"/>
    </location>
</feature>
<organism evidence="20 21">
    <name type="scientific">Bradymonas sediminis</name>
    <dbReference type="NCBI Taxonomy" id="1548548"/>
    <lineage>
        <taxon>Bacteria</taxon>
        <taxon>Deltaproteobacteria</taxon>
        <taxon>Bradymonadales</taxon>
        <taxon>Bradymonadaceae</taxon>
        <taxon>Bradymonas</taxon>
    </lineage>
</organism>
<dbReference type="RefSeq" id="WP_111334689.1">
    <property type="nucleotide sequence ID" value="NZ_CP030032.1"/>
</dbReference>
<evidence type="ECO:0000256" key="18">
    <source>
        <dbReference type="ARBA" id="ARBA00062056"/>
    </source>
</evidence>
<dbReference type="Pfam" id="PF02787">
    <property type="entry name" value="CPSase_L_D3"/>
    <property type="match status" value="1"/>
</dbReference>
<keyword evidence="13 19" id="KW-0665">Pyrimidine biosynthesis</keyword>
<keyword evidence="10 19" id="KW-0547">Nucleotide-binding</keyword>
<evidence type="ECO:0000256" key="15">
    <source>
        <dbReference type="ARBA" id="ARBA00047359"/>
    </source>
</evidence>
<dbReference type="FunFam" id="1.10.1030.10:FF:000002">
    <property type="entry name" value="Carbamoyl-phosphate synthase large chain"/>
    <property type="match status" value="1"/>
</dbReference>
<comment type="similarity">
    <text evidence="4 19">Belongs to the CarB family.</text>
</comment>
<dbReference type="KEGG" id="bsed:DN745_10655"/>
<evidence type="ECO:0000256" key="8">
    <source>
        <dbReference type="ARBA" id="ARBA00022723"/>
    </source>
</evidence>
<dbReference type="NCBIfam" id="NF003671">
    <property type="entry name" value="PRK05294.1"/>
    <property type="match status" value="1"/>
</dbReference>
<dbReference type="NCBIfam" id="NF009455">
    <property type="entry name" value="PRK12815.1"/>
    <property type="match status" value="1"/>
</dbReference>
<dbReference type="InterPro" id="IPR005479">
    <property type="entry name" value="CPAse_ATP-bd"/>
</dbReference>
<comment type="subunit">
    <text evidence="18 19">Composed of two chains; the small (or glutamine) chain promotes the hydrolysis of glutamine to ammonia, which is used by the large (or ammonia) chain to synthesize carbamoyl phosphate. Tetramer of heterodimers (alpha,beta)4.</text>
</comment>
<comment type="cofactor">
    <cofactor evidence="19">
        <name>Mg(2+)</name>
        <dbReference type="ChEBI" id="CHEBI:18420"/>
    </cofactor>
    <cofactor evidence="19">
        <name>Mn(2+)</name>
        <dbReference type="ChEBI" id="CHEBI:29035"/>
    </cofactor>
    <text evidence="19">Binds 4 Mg(2+) or Mn(2+) ions per subunit.</text>
</comment>
<feature type="region of interest" description="Carbamoyl phosphate synthetic domain" evidence="19">
    <location>
        <begin position="575"/>
        <end position="957"/>
    </location>
</feature>
<keyword evidence="14" id="KW-0464">Manganese</keyword>
<dbReference type="AlphaFoldDB" id="A0A2Z4FLH2"/>
<reference evidence="20 21" key="1">
    <citation type="submission" date="2018-06" db="EMBL/GenBank/DDBJ databases">
        <title>Lujinxingia sediminis gen. nov. sp. nov., a new facultative anaerobic member of the class Deltaproteobacteria, and proposal of Lujinxingaceae fam. nov.</title>
        <authorList>
            <person name="Guo L.-Y."/>
            <person name="Li C.-M."/>
            <person name="Wang S."/>
            <person name="Du Z.-J."/>
        </authorList>
    </citation>
    <scope>NUCLEOTIDE SEQUENCE [LARGE SCALE GENOMIC DNA]</scope>
    <source>
        <strain evidence="20 21">FA350</strain>
    </source>
</reference>
<dbReference type="FunFam" id="3.40.50.20:FF:000001">
    <property type="entry name" value="Carbamoyl-phosphate synthase large chain"/>
    <property type="match status" value="1"/>
</dbReference>
<feature type="binding site" evidence="19">
    <location>
        <position position="807"/>
    </location>
    <ligand>
        <name>ATP</name>
        <dbReference type="ChEBI" id="CHEBI:30616"/>
        <label>2</label>
    </ligand>
</feature>
<dbReference type="Gene3D" id="3.40.50.1380">
    <property type="entry name" value="Methylglyoxal synthase-like domain"/>
    <property type="match status" value="1"/>
</dbReference>
<keyword evidence="21" id="KW-1185">Reference proteome</keyword>
<feature type="binding site" evidence="19">
    <location>
        <position position="243"/>
    </location>
    <ligand>
        <name>ATP</name>
        <dbReference type="ChEBI" id="CHEBI:30616"/>
        <label>1</label>
    </ligand>
</feature>
<feature type="binding site" evidence="19">
    <location>
        <position position="864"/>
    </location>
    <ligand>
        <name>Mn(2+)</name>
        <dbReference type="ChEBI" id="CHEBI:29035"/>
        <label>4</label>
    </ligand>
</feature>
<dbReference type="InterPro" id="IPR033937">
    <property type="entry name" value="MGS_CPS_CarB"/>
</dbReference>
<feature type="binding site" evidence="19">
    <location>
        <position position="129"/>
    </location>
    <ligand>
        <name>ATP</name>
        <dbReference type="ChEBI" id="CHEBI:30616"/>
        <label>1</label>
    </ligand>
</feature>
<evidence type="ECO:0000313" key="20">
    <source>
        <dbReference type="EMBL" id="AWV89772.1"/>
    </source>
</evidence>
<comment type="pathway">
    <text evidence="2 19">Pyrimidine metabolism; UMP biosynthesis via de novo pathway; (S)-dihydroorotate from bicarbonate: step 1/3.</text>
</comment>
<dbReference type="UniPathway" id="UPA00070">
    <property type="reaction ID" value="UER00115"/>
</dbReference>
<dbReference type="Gene3D" id="3.30.470.20">
    <property type="entry name" value="ATP-grasp fold, B domain"/>
    <property type="match status" value="2"/>
</dbReference>
<dbReference type="PANTHER" id="PTHR11405:SF53">
    <property type="entry name" value="CARBAMOYL-PHOSPHATE SYNTHASE [AMMONIA], MITOCHONDRIAL"/>
    <property type="match status" value="1"/>
</dbReference>
<feature type="binding site" evidence="19">
    <location>
        <position position="299"/>
    </location>
    <ligand>
        <name>Mg(2+)</name>
        <dbReference type="ChEBI" id="CHEBI:18420"/>
        <label>2</label>
    </ligand>
</feature>
<evidence type="ECO:0000256" key="14">
    <source>
        <dbReference type="ARBA" id="ARBA00023211"/>
    </source>
</evidence>
<dbReference type="PANTHER" id="PTHR11405">
    <property type="entry name" value="CARBAMOYLTRANSFERASE FAMILY MEMBER"/>
    <property type="match status" value="1"/>
</dbReference>
<feature type="binding site" evidence="19">
    <location>
        <position position="808"/>
    </location>
    <ligand>
        <name>ATP</name>
        <dbReference type="ChEBI" id="CHEBI:30616"/>
        <label>2</label>
    </ligand>
</feature>
<comment type="catalytic activity">
    <reaction evidence="15 19">
        <text>hydrogencarbonate + NH4(+) + 2 ATP = carbamoyl phosphate + 2 ADP + phosphate + 2 H(+)</text>
        <dbReference type="Rhea" id="RHEA:18029"/>
        <dbReference type="ChEBI" id="CHEBI:15378"/>
        <dbReference type="ChEBI" id="CHEBI:17544"/>
        <dbReference type="ChEBI" id="CHEBI:28938"/>
        <dbReference type="ChEBI" id="CHEBI:30616"/>
        <dbReference type="ChEBI" id="CHEBI:43474"/>
        <dbReference type="ChEBI" id="CHEBI:58228"/>
        <dbReference type="ChEBI" id="CHEBI:456216"/>
        <dbReference type="EC" id="6.3.4.16"/>
    </reaction>
</comment>